<accession>A0ABR2UAW0</accession>
<comment type="caution">
    <text evidence="1">The sequence shown here is derived from an EMBL/GenBank/DDBJ whole genome shotgun (WGS) entry which is preliminary data.</text>
</comment>
<reference evidence="1 2" key="1">
    <citation type="journal article" date="2024" name="G3 (Bethesda)">
        <title>Genome assembly of Hibiscus sabdariffa L. provides insights into metabolisms of medicinal natural products.</title>
        <authorList>
            <person name="Kim T."/>
        </authorList>
    </citation>
    <scope>NUCLEOTIDE SEQUENCE [LARGE SCALE GENOMIC DNA]</scope>
    <source>
        <strain evidence="1">TK-2024</strain>
        <tissue evidence="1">Old leaves</tissue>
    </source>
</reference>
<dbReference type="Proteomes" id="UP001396334">
    <property type="component" value="Unassembled WGS sequence"/>
</dbReference>
<sequence>MKKISQSRILLPHSSFTFSSLLTVSIASRTVVGRVLVPDLGRRSQNARSEFREKVLYVFAVQSSSTLNLGTKISMQ</sequence>
<evidence type="ECO:0000313" key="1">
    <source>
        <dbReference type="EMBL" id="KAK9046734.1"/>
    </source>
</evidence>
<protein>
    <recommendedName>
        <fullName evidence="3">Secreted protein</fullName>
    </recommendedName>
</protein>
<keyword evidence="2" id="KW-1185">Reference proteome</keyword>
<proteinExistence type="predicted"/>
<name>A0ABR2UAW0_9ROSI</name>
<evidence type="ECO:0000313" key="2">
    <source>
        <dbReference type="Proteomes" id="UP001396334"/>
    </source>
</evidence>
<evidence type="ECO:0008006" key="3">
    <source>
        <dbReference type="Google" id="ProtNLM"/>
    </source>
</evidence>
<organism evidence="1 2">
    <name type="scientific">Hibiscus sabdariffa</name>
    <name type="common">roselle</name>
    <dbReference type="NCBI Taxonomy" id="183260"/>
    <lineage>
        <taxon>Eukaryota</taxon>
        <taxon>Viridiplantae</taxon>
        <taxon>Streptophyta</taxon>
        <taxon>Embryophyta</taxon>
        <taxon>Tracheophyta</taxon>
        <taxon>Spermatophyta</taxon>
        <taxon>Magnoliopsida</taxon>
        <taxon>eudicotyledons</taxon>
        <taxon>Gunneridae</taxon>
        <taxon>Pentapetalae</taxon>
        <taxon>rosids</taxon>
        <taxon>malvids</taxon>
        <taxon>Malvales</taxon>
        <taxon>Malvaceae</taxon>
        <taxon>Malvoideae</taxon>
        <taxon>Hibiscus</taxon>
    </lineage>
</organism>
<gene>
    <name evidence="1" type="ORF">V6N11_052612</name>
</gene>
<dbReference type="EMBL" id="JBBPBN010000001">
    <property type="protein sequence ID" value="KAK9046734.1"/>
    <property type="molecule type" value="Genomic_DNA"/>
</dbReference>